<sequence>MAPFGRPKYCETLLYATGVATELDLSERWATNDDEWGKSAAYNWATALITAPQHHRFFHVWFLFP</sequence>
<dbReference type="Proteomes" id="UP001234178">
    <property type="component" value="Unassembled WGS sequence"/>
</dbReference>
<organism evidence="1 2">
    <name type="scientific">Daphnia magna</name>
    <dbReference type="NCBI Taxonomy" id="35525"/>
    <lineage>
        <taxon>Eukaryota</taxon>
        <taxon>Metazoa</taxon>
        <taxon>Ecdysozoa</taxon>
        <taxon>Arthropoda</taxon>
        <taxon>Crustacea</taxon>
        <taxon>Branchiopoda</taxon>
        <taxon>Diplostraca</taxon>
        <taxon>Cladocera</taxon>
        <taxon>Anomopoda</taxon>
        <taxon>Daphniidae</taxon>
        <taxon>Daphnia</taxon>
    </lineage>
</organism>
<keyword evidence="2" id="KW-1185">Reference proteome</keyword>
<comment type="caution">
    <text evidence="1">The sequence shown here is derived from an EMBL/GenBank/DDBJ whole genome shotgun (WGS) entry which is preliminary data.</text>
</comment>
<dbReference type="EMBL" id="JAOYFB010000037">
    <property type="protein sequence ID" value="KAK4022246.1"/>
    <property type="molecule type" value="Genomic_DNA"/>
</dbReference>
<proteinExistence type="predicted"/>
<name>A0ABR0AAU2_9CRUS</name>
<protein>
    <submittedName>
        <fullName evidence="1">Uncharacterized protein</fullName>
    </submittedName>
</protein>
<evidence type="ECO:0000313" key="2">
    <source>
        <dbReference type="Proteomes" id="UP001234178"/>
    </source>
</evidence>
<gene>
    <name evidence="1" type="ORF">OUZ56_007725</name>
</gene>
<accession>A0ABR0AAU2</accession>
<evidence type="ECO:0000313" key="1">
    <source>
        <dbReference type="EMBL" id="KAK4022246.1"/>
    </source>
</evidence>
<reference evidence="1 2" key="1">
    <citation type="journal article" date="2023" name="Nucleic Acids Res.">
        <title>The hologenome of Daphnia magna reveals possible DNA methylation and microbiome-mediated evolution of the host genome.</title>
        <authorList>
            <person name="Chaturvedi A."/>
            <person name="Li X."/>
            <person name="Dhandapani V."/>
            <person name="Marshall H."/>
            <person name="Kissane S."/>
            <person name="Cuenca-Cambronero M."/>
            <person name="Asole G."/>
            <person name="Calvet F."/>
            <person name="Ruiz-Romero M."/>
            <person name="Marangio P."/>
            <person name="Guigo R."/>
            <person name="Rago D."/>
            <person name="Mirbahai L."/>
            <person name="Eastwood N."/>
            <person name="Colbourne J.K."/>
            <person name="Zhou J."/>
            <person name="Mallon E."/>
            <person name="Orsini L."/>
        </authorList>
    </citation>
    <scope>NUCLEOTIDE SEQUENCE [LARGE SCALE GENOMIC DNA]</scope>
    <source>
        <strain evidence="1">LRV0_1</strain>
    </source>
</reference>